<evidence type="ECO:0000256" key="1">
    <source>
        <dbReference type="ARBA" id="ARBA00022821"/>
    </source>
</evidence>
<dbReference type="Gene3D" id="3.80.10.10">
    <property type="entry name" value="Ribonuclease Inhibitor"/>
    <property type="match status" value="1"/>
</dbReference>
<dbReference type="Pfam" id="PF23247">
    <property type="entry name" value="LRR_RPS2"/>
    <property type="match status" value="1"/>
</dbReference>
<dbReference type="SUPFAM" id="SSF52058">
    <property type="entry name" value="L domain-like"/>
    <property type="match status" value="1"/>
</dbReference>
<dbReference type="InterPro" id="IPR050905">
    <property type="entry name" value="Plant_NBS-LRR"/>
</dbReference>
<accession>A0A438E9R8</accession>
<dbReference type="PANTHER" id="PTHR33463">
    <property type="entry name" value="NB-ARC DOMAIN-CONTAINING PROTEIN-RELATED"/>
    <property type="match status" value="1"/>
</dbReference>
<sequence>MIYVDYLLECWRAEDFIRHAEEFRKARIRGHAILHELMGVSFLEKTEKRKYVKMNKVLRRLALKISLQKDYKYLAKAREGLQEFPDHEECSQAICEFWICKALGLHFAFLYIQVGFSQRALLKFLHPLDKVFDVGNHTNEQSEIISRFVSLEELSIEVDSSKQLWERVAEKTTDEIATLNKLTSLQFYFLKWTILGKDPVISEVLGKTHAFGLKNHSGVSSLSEFGNENMNHMLVCLLEGCNDIVTIISGGGTITRELENLEILHVNNMLGLASIWNGLVPDGSLGQLTTLTLIKCPELKKVFSNGMIAELPQQQHLRVEECRQIEVIIMEPENGGLAANPLPRLMTLVLLDLPTLKNIWIDDSLNWPSLRKIKISTCRELKKLPFNMLNATRLRSIEGQNSWWNALEWADDGATRQRLEPLCILN</sequence>
<comment type="caution">
    <text evidence="3">The sequence shown here is derived from an EMBL/GenBank/DDBJ whole genome shotgun (WGS) entry which is preliminary data.</text>
</comment>
<organism evidence="3 4">
    <name type="scientific">Vitis vinifera</name>
    <name type="common">Grape</name>
    <dbReference type="NCBI Taxonomy" id="29760"/>
    <lineage>
        <taxon>Eukaryota</taxon>
        <taxon>Viridiplantae</taxon>
        <taxon>Streptophyta</taxon>
        <taxon>Embryophyta</taxon>
        <taxon>Tracheophyta</taxon>
        <taxon>Spermatophyta</taxon>
        <taxon>Magnoliopsida</taxon>
        <taxon>eudicotyledons</taxon>
        <taxon>Gunneridae</taxon>
        <taxon>Pentapetalae</taxon>
        <taxon>rosids</taxon>
        <taxon>Vitales</taxon>
        <taxon>Vitaceae</taxon>
        <taxon>Viteae</taxon>
        <taxon>Vitis</taxon>
    </lineage>
</organism>
<dbReference type="PANTHER" id="PTHR33463:SF209">
    <property type="entry name" value="DISEASE RESISTANCE PROTEIN RPS2-LIKE"/>
    <property type="match status" value="1"/>
</dbReference>
<dbReference type="InterPro" id="IPR032675">
    <property type="entry name" value="LRR_dom_sf"/>
</dbReference>
<gene>
    <name evidence="3" type="ORF">CK203_071000</name>
</gene>
<dbReference type="EMBL" id="QGNW01001357">
    <property type="protein sequence ID" value="RVW44428.1"/>
    <property type="molecule type" value="Genomic_DNA"/>
</dbReference>
<reference evidence="3 4" key="1">
    <citation type="journal article" date="2018" name="PLoS Genet.">
        <title>Population sequencing reveals clonal diversity and ancestral inbreeding in the grapevine cultivar Chardonnay.</title>
        <authorList>
            <person name="Roach M.J."/>
            <person name="Johnson D.L."/>
            <person name="Bohlmann J."/>
            <person name="van Vuuren H.J."/>
            <person name="Jones S.J."/>
            <person name="Pretorius I.S."/>
            <person name="Schmidt S.A."/>
            <person name="Borneman A.R."/>
        </authorList>
    </citation>
    <scope>NUCLEOTIDE SEQUENCE [LARGE SCALE GENOMIC DNA]</scope>
    <source>
        <strain evidence="4">cv. Chardonnay</strain>
        <tissue evidence="3">Leaf</tissue>
    </source>
</reference>
<evidence type="ECO:0000313" key="3">
    <source>
        <dbReference type="EMBL" id="RVW44428.1"/>
    </source>
</evidence>
<feature type="domain" description="Disease resistance protein At4g27190-like leucine-rich repeats" evidence="2">
    <location>
        <begin position="263"/>
        <end position="387"/>
    </location>
</feature>
<keyword evidence="1" id="KW-0611">Plant defense</keyword>
<evidence type="ECO:0000313" key="4">
    <source>
        <dbReference type="Proteomes" id="UP000288805"/>
    </source>
</evidence>
<dbReference type="AlphaFoldDB" id="A0A438E9R8"/>
<protein>
    <recommendedName>
        <fullName evidence="2">Disease resistance protein At4g27190-like leucine-rich repeats domain-containing protein</fullName>
    </recommendedName>
</protein>
<dbReference type="InterPro" id="IPR057135">
    <property type="entry name" value="At4g27190-like_LRR"/>
</dbReference>
<evidence type="ECO:0000259" key="2">
    <source>
        <dbReference type="Pfam" id="PF23247"/>
    </source>
</evidence>
<name>A0A438E9R8_VITVI</name>
<dbReference type="Proteomes" id="UP000288805">
    <property type="component" value="Unassembled WGS sequence"/>
</dbReference>
<proteinExistence type="predicted"/>